<gene>
    <name evidence="15" type="ORF">L195_g009897</name>
</gene>
<dbReference type="InterPro" id="IPR045195">
    <property type="entry name" value="LOG2-like_mRING_C3HC5"/>
</dbReference>
<dbReference type="GO" id="GO:0016567">
    <property type="term" value="P:protein ubiquitination"/>
    <property type="evidence" value="ECO:0007669"/>
    <property type="project" value="TreeGrafter"/>
</dbReference>
<protein>
    <recommendedName>
        <fullName evidence="3">RING-type E3 ubiquitin transferase</fullName>
        <ecNumber evidence="3">2.3.2.27</ecNumber>
    </recommendedName>
</protein>
<dbReference type="GO" id="GO:0061630">
    <property type="term" value="F:ubiquitin protein ligase activity"/>
    <property type="evidence" value="ECO:0007669"/>
    <property type="project" value="UniProtKB-EC"/>
</dbReference>
<evidence type="ECO:0000256" key="10">
    <source>
        <dbReference type="ARBA" id="ARBA00023288"/>
    </source>
</evidence>
<dbReference type="SMART" id="SM00184">
    <property type="entry name" value="RING"/>
    <property type="match status" value="1"/>
</dbReference>
<evidence type="ECO:0000256" key="2">
    <source>
        <dbReference type="ARBA" id="ARBA00004906"/>
    </source>
</evidence>
<accession>A0A2K3PD73</accession>
<organism evidence="15 16">
    <name type="scientific">Trifolium pratense</name>
    <name type="common">Red clover</name>
    <dbReference type="NCBI Taxonomy" id="57577"/>
    <lineage>
        <taxon>Eukaryota</taxon>
        <taxon>Viridiplantae</taxon>
        <taxon>Streptophyta</taxon>
        <taxon>Embryophyta</taxon>
        <taxon>Tracheophyta</taxon>
        <taxon>Spermatophyta</taxon>
        <taxon>Magnoliopsida</taxon>
        <taxon>eudicotyledons</taxon>
        <taxon>Gunneridae</taxon>
        <taxon>Pentapetalae</taxon>
        <taxon>rosids</taxon>
        <taxon>fabids</taxon>
        <taxon>Fabales</taxon>
        <taxon>Fabaceae</taxon>
        <taxon>Papilionoideae</taxon>
        <taxon>50 kb inversion clade</taxon>
        <taxon>NPAAA clade</taxon>
        <taxon>Hologalegina</taxon>
        <taxon>IRL clade</taxon>
        <taxon>Trifolieae</taxon>
        <taxon>Trifolium</taxon>
    </lineage>
</organism>
<evidence type="ECO:0000256" key="12">
    <source>
        <dbReference type="PROSITE-ProRule" id="PRU00175"/>
    </source>
</evidence>
<dbReference type="Pfam" id="PF13920">
    <property type="entry name" value="zf-C3HC4_3"/>
    <property type="match status" value="1"/>
</dbReference>
<evidence type="ECO:0000256" key="6">
    <source>
        <dbReference type="ARBA" id="ARBA00022723"/>
    </source>
</evidence>
<dbReference type="EC" id="2.3.2.27" evidence="3"/>
<dbReference type="InterPro" id="IPR001841">
    <property type="entry name" value="Znf_RING"/>
</dbReference>
<keyword evidence="4" id="KW-0808">Transferase</keyword>
<dbReference type="InterPro" id="IPR058981">
    <property type="entry name" value="MGRN1/RNF157-like_N"/>
</dbReference>
<evidence type="ECO:0000313" key="16">
    <source>
        <dbReference type="Proteomes" id="UP000236291"/>
    </source>
</evidence>
<comment type="similarity">
    <text evidence="11">Belongs to the RING-type zinc finger family. LOG2 subfamily.</text>
</comment>
<dbReference type="EMBL" id="ASHM01005926">
    <property type="protein sequence ID" value="PNY13247.1"/>
    <property type="molecule type" value="Genomic_DNA"/>
</dbReference>
<evidence type="ECO:0000256" key="4">
    <source>
        <dbReference type="ARBA" id="ARBA00022679"/>
    </source>
</evidence>
<comment type="pathway">
    <text evidence="2">Protein modification; protein ubiquitination.</text>
</comment>
<keyword evidence="10" id="KW-0449">Lipoprotein</keyword>
<dbReference type="CDD" id="cd16789">
    <property type="entry name" value="mRING-HC-C3HC5_MGRN1-like"/>
    <property type="match status" value="1"/>
</dbReference>
<proteinExistence type="inferred from homology"/>
<reference evidence="15 16" key="1">
    <citation type="journal article" date="2014" name="Am. J. Bot.">
        <title>Genome assembly and annotation for red clover (Trifolium pratense; Fabaceae).</title>
        <authorList>
            <person name="Istvanek J."/>
            <person name="Jaros M."/>
            <person name="Krenek A."/>
            <person name="Repkova J."/>
        </authorList>
    </citation>
    <scope>NUCLEOTIDE SEQUENCE [LARGE SCALE GENOMIC DNA]</scope>
    <source>
        <strain evidence="16">cv. Tatra</strain>
        <tissue evidence="15">Young leaves</tissue>
    </source>
</reference>
<feature type="region of interest" description="Disordered" evidence="13">
    <location>
        <begin position="46"/>
        <end position="68"/>
    </location>
</feature>
<dbReference type="GO" id="GO:0008270">
    <property type="term" value="F:zinc ion binding"/>
    <property type="evidence" value="ECO:0007669"/>
    <property type="project" value="UniProtKB-KW"/>
</dbReference>
<keyword evidence="8" id="KW-0833">Ubl conjugation pathway</keyword>
<dbReference type="Proteomes" id="UP000236291">
    <property type="component" value="Unassembled WGS sequence"/>
</dbReference>
<evidence type="ECO:0000256" key="11">
    <source>
        <dbReference type="ARBA" id="ARBA00025721"/>
    </source>
</evidence>
<dbReference type="Gene3D" id="3.30.40.10">
    <property type="entry name" value="Zinc/RING finger domain, C3HC4 (zinc finger)"/>
    <property type="match status" value="1"/>
</dbReference>
<dbReference type="InterPro" id="IPR013083">
    <property type="entry name" value="Znf_RING/FYVE/PHD"/>
</dbReference>
<keyword evidence="7 12" id="KW-0863">Zinc-finger</keyword>
<comment type="caution">
    <text evidence="15">The sequence shown here is derived from an EMBL/GenBank/DDBJ whole genome shotgun (WGS) entry which is preliminary data.</text>
</comment>
<evidence type="ECO:0000256" key="9">
    <source>
        <dbReference type="ARBA" id="ARBA00022833"/>
    </source>
</evidence>
<dbReference type="InterPro" id="IPR045194">
    <property type="entry name" value="MGRN1/RNF157-like"/>
</dbReference>
<evidence type="ECO:0000313" key="15">
    <source>
        <dbReference type="EMBL" id="PNY13247.1"/>
    </source>
</evidence>
<sequence length="400" mass="45044">MKVKQGLKISKWCSISEERTGSGGVDTNIVCPVSVSVTVCASVEMGGSWSNGNNRNTRRRNSYHEHYPPPPPPAYYYHYSSQPLMPQPPQGYFPPPPLPHQYYSNGYTPPLHNHHPPFHATINTQPSDVDLNLNVVQPLPLPPPPSYVDHETTKKVRNDVNLHKNTLQLHLDPNNPHHHLISFDFDALFDGRITIFYLAKEEEHKCRFVPLFPEAFEPITFPFEKGVGQKFCQPSGTGIDLGFFELDDLSNPSPEEDVFPLVICAETTPLEDHETPASSLVDASPHMQITQAVLEKIDGNAPFQVKVIRQILWIDQVRYELRELYGIGNSTAPDFDRNDPGKECVICMTEPKDTAVLPCRHMCMCSECAKALLLQSDKCPICRQAIEELIEIKINNGDDQ</sequence>
<dbReference type="PANTHER" id="PTHR22996">
    <property type="entry name" value="MAHOGUNIN"/>
    <property type="match status" value="1"/>
</dbReference>
<dbReference type="Pfam" id="PF26192">
    <property type="entry name" value="RNF157-like_N"/>
    <property type="match status" value="1"/>
</dbReference>
<name>A0A2K3PD73_TRIPR</name>
<evidence type="ECO:0000256" key="1">
    <source>
        <dbReference type="ARBA" id="ARBA00000900"/>
    </source>
</evidence>
<dbReference type="SUPFAM" id="SSF57850">
    <property type="entry name" value="RING/U-box"/>
    <property type="match status" value="1"/>
</dbReference>
<evidence type="ECO:0000259" key="14">
    <source>
        <dbReference type="PROSITE" id="PS50089"/>
    </source>
</evidence>
<evidence type="ECO:0000256" key="5">
    <source>
        <dbReference type="ARBA" id="ARBA00022707"/>
    </source>
</evidence>
<dbReference type="FunFam" id="3.30.40.10:FF:000115">
    <property type="entry name" value="probable E3 ubiquitin-protein ligase LOG2"/>
    <property type="match status" value="1"/>
</dbReference>
<dbReference type="AlphaFoldDB" id="A0A2K3PD73"/>
<comment type="catalytic activity">
    <reaction evidence="1">
        <text>S-ubiquitinyl-[E2 ubiquitin-conjugating enzyme]-L-cysteine + [acceptor protein]-L-lysine = [E2 ubiquitin-conjugating enzyme]-L-cysteine + N(6)-ubiquitinyl-[acceptor protein]-L-lysine.</text>
        <dbReference type="EC" id="2.3.2.27"/>
    </reaction>
</comment>
<evidence type="ECO:0000256" key="7">
    <source>
        <dbReference type="ARBA" id="ARBA00022771"/>
    </source>
</evidence>
<dbReference type="PANTHER" id="PTHR22996:SF8">
    <property type="entry name" value="RING-TYPE E3 UBIQUITIN TRANSFERASE"/>
    <property type="match status" value="1"/>
</dbReference>
<reference evidence="15 16" key="2">
    <citation type="journal article" date="2017" name="Front. Plant Sci.">
        <title>Gene Classification and Mining of Molecular Markers Useful in Red Clover (Trifolium pratense) Breeding.</title>
        <authorList>
            <person name="Istvanek J."/>
            <person name="Dluhosova J."/>
            <person name="Dluhos P."/>
            <person name="Patkova L."/>
            <person name="Nedelnik J."/>
            <person name="Repkova J."/>
        </authorList>
    </citation>
    <scope>NUCLEOTIDE SEQUENCE [LARGE SCALE GENOMIC DNA]</scope>
    <source>
        <strain evidence="16">cv. Tatra</strain>
        <tissue evidence="15">Young leaves</tissue>
    </source>
</reference>
<keyword evidence="5" id="KW-0519">Myristate</keyword>
<dbReference type="STRING" id="57577.A0A2K3PD73"/>
<keyword evidence="9" id="KW-0862">Zinc</keyword>
<dbReference type="PROSITE" id="PS50089">
    <property type="entry name" value="ZF_RING_2"/>
    <property type="match status" value="1"/>
</dbReference>
<feature type="domain" description="RING-type" evidence="14">
    <location>
        <begin position="344"/>
        <end position="383"/>
    </location>
</feature>
<feature type="compositionally biased region" description="Low complexity" evidence="13">
    <location>
        <begin position="46"/>
        <end position="55"/>
    </location>
</feature>
<evidence type="ECO:0000256" key="8">
    <source>
        <dbReference type="ARBA" id="ARBA00022786"/>
    </source>
</evidence>
<keyword evidence="6" id="KW-0479">Metal-binding</keyword>
<evidence type="ECO:0000256" key="3">
    <source>
        <dbReference type="ARBA" id="ARBA00012483"/>
    </source>
</evidence>
<evidence type="ECO:0000256" key="13">
    <source>
        <dbReference type="SAM" id="MobiDB-lite"/>
    </source>
</evidence>